<dbReference type="EMBL" id="JABKKF010000007">
    <property type="protein sequence ID" value="NPD92390.1"/>
    <property type="molecule type" value="Genomic_DNA"/>
</dbReference>
<proteinExistence type="predicted"/>
<gene>
    <name evidence="1" type="ORF">HPS56_08545</name>
</gene>
<comment type="caution">
    <text evidence="1">The sequence shown here is derived from an EMBL/GenBank/DDBJ whole genome shotgun (WGS) entry which is preliminary data.</text>
</comment>
<evidence type="ECO:0000313" key="1">
    <source>
        <dbReference type="EMBL" id="NPD92390.1"/>
    </source>
</evidence>
<dbReference type="RefSeq" id="WP_172275724.1">
    <property type="nucleotide sequence ID" value="NZ_CASGMU010000006.1"/>
</dbReference>
<evidence type="ECO:0000313" key="2">
    <source>
        <dbReference type="Proteomes" id="UP000714420"/>
    </source>
</evidence>
<protein>
    <submittedName>
        <fullName evidence="1">Uncharacterized protein</fullName>
    </submittedName>
</protein>
<keyword evidence="2" id="KW-1185">Reference proteome</keyword>
<sequence>MNRNFQILADESDIPEIPDHKLDVEFSYELVCSDALLKYVTPEVTFTDAKGVQRTVSVESGMWEGNEHKTWKQIIHYDSLNVSNTATVKYVSKSGVAYQDESDFESVHNLTCLITIKEDGDGRRNNHTIIPETPPIKTTVKADALENFINRLCNSSLTRGGAIDMKGEITKIENEK</sequence>
<organism evidence="1 2">
    <name type="scientific">Xylanibacter muris</name>
    <dbReference type="NCBI Taxonomy" id="2736290"/>
    <lineage>
        <taxon>Bacteria</taxon>
        <taxon>Pseudomonadati</taxon>
        <taxon>Bacteroidota</taxon>
        <taxon>Bacteroidia</taxon>
        <taxon>Bacteroidales</taxon>
        <taxon>Prevotellaceae</taxon>
        <taxon>Xylanibacter</taxon>
    </lineage>
</organism>
<accession>A0ABX2AMP2</accession>
<dbReference type="Proteomes" id="UP000714420">
    <property type="component" value="Unassembled WGS sequence"/>
</dbReference>
<reference evidence="1 2" key="1">
    <citation type="submission" date="2020-05" db="EMBL/GenBank/DDBJ databases">
        <title>Distinct polysaccharide utilization as determinants for interspecies competition between intestinal Prevotella spp.</title>
        <authorList>
            <person name="Galvez E.J.C."/>
            <person name="Iljazovic A."/>
            <person name="Strowig T."/>
        </authorList>
    </citation>
    <scope>NUCLEOTIDE SEQUENCE [LARGE SCALE GENOMIC DNA]</scope>
    <source>
        <strain evidence="1 2">PMUR</strain>
    </source>
</reference>
<name>A0ABX2AMP2_9BACT</name>